<gene>
    <name evidence="5" type="ORF">OMM_04800</name>
</gene>
<dbReference type="InterPro" id="IPR025723">
    <property type="entry name" value="ArsA/GET3_ATPase-like"/>
</dbReference>
<evidence type="ECO:0000313" key="6">
    <source>
        <dbReference type="Proteomes" id="UP000189670"/>
    </source>
</evidence>
<feature type="domain" description="ArsA/GET3 Anion-transporting ATPase-like" evidence="4">
    <location>
        <begin position="1"/>
        <end position="166"/>
    </location>
</feature>
<dbReference type="GO" id="GO:0015446">
    <property type="term" value="F:ATPase-coupled arsenite transmembrane transporter activity"/>
    <property type="evidence" value="ECO:0007669"/>
    <property type="project" value="UniProtKB-EC"/>
</dbReference>
<sequence>MIIIDTAPTGHTLRLLNMPELLHKWLEAIDTLLAKHRYMKKTLKGRYKKDEIDYFVLNMSKEIKMAESLLKDQNKCLFVPVMLAEDLSVMETKRLVDDLSRLTIPVQSIIVNKLYPQNDCQLCQTRRNHQMKFLHTIKESFKEYDIWGIPRQPVDVEGEETLLEFWNHVHLGWETIDQSLKKIQQIEQIQSSDHHKITIQKDVEFILFAGKGGVGKTTLACTTALYLANLKNRKKVFLFSTDPAHSLSDCLNRPIGATPVQITENLDAMEIDASVDFNALKKEYESELEKFLESISKNFDFTFDREVMERIMDLSPPGIDEIMALSKMMDMFSSKTYDIFVLDSAPTGHLIRLLEMPEIMDQWLKSFFNLFLKYKKVFRLPKVSQKMVKMSKQLKVLRNLLKDKDKSGLFCVSHLTHMAYEETRDLVASCNQMNIQIPGIFLNLATPESDCLFCSALHQRETSIKEKFINSFGDIHQSLVYDQGELGSIERLEQLGNQLFQVI</sequence>
<dbReference type="PANTHER" id="PTHR10803:SF3">
    <property type="entry name" value="ATPASE GET3"/>
    <property type="match status" value="1"/>
</dbReference>
<dbReference type="NCBIfam" id="TIGR00345">
    <property type="entry name" value="GET3_arsA_TRC40"/>
    <property type="match status" value="1"/>
</dbReference>
<evidence type="ECO:0000313" key="5">
    <source>
        <dbReference type="EMBL" id="ETR68044.1"/>
    </source>
</evidence>
<dbReference type="EC" id="7.3.2.7" evidence="3"/>
<dbReference type="InterPro" id="IPR016300">
    <property type="entry name" value="ATPase_ArsA/GET3"/>
</dbReference>
<evidence type="ECO:0000259" key="4">
    <source>
        <dbReference type="Pfam" id="PF02374"/>
    </source>
</evidence>
<dbReference type="InterPro" id="IPR027417">
    <property type="entry name" value="P-loop_NTPase"/>
</dbReference>
<evidence type="ECO:0000256" key="1">
    <source>
        <dbReference type="ARBA" id="ARBA00011040"/>
    </source>
</evidence>
<protein>
    <recommendedName>
        <fullName evidence="3">arsenite-transporting ATPase</fullName>
        <ecNumber evidence="3">7.3.2.7</ecNumber>
    </recommendedName>
</protein>
<reference evidence="6" key="1">
    <citation type="submission" date="2012-11" db="EMBL/GenBank/DDBJ databases">
        <authorList>
            <person name="Lucero-Rivera Y.E."/>
            <person name="Tovar-Ramirez D."/>
        </authorList>
    </citation>
    <scope>NUCLEOTIDE SEQUENCE [LARGE SCALE GENOMIC DNA]</scope>
    <source>
        <strain evidence="6">Araruama</strain>
    </source>
</reference>
<organism evidence="5 6">
    <name type="scientific">Candidatus Magnetoglobus multicellularis str. Araruama</name>
    <dbReference type="NCBI Taxonomy" id="890399"/>
    <lineage>
        <taxon>Bacteria</taxon>
        <taxon>Pseudomonadati</taxon>
        <taxon>Thermodesulfobacteriota</taxon>
        <taxon>Desulfobacteria</taxon>
        <taxon>Desulfobacterales</taxon>
        <taxon>Desulfobacteraceae</taxon>
        <taxon>Candidatus Magnetoglobus</taxon>
    </lineage>
</organism>
<comment type="caution">
    <text evidence="5">The sequence shown here is derived from an EMBL/GenBank/DDBJ whole genome shotgun (WGS) entry which is preliminary data.</text>
</comment>
<dbReference type="AlphaFoldDB" id="A0A1V1NZS9"/>
<proteinExistence type="inferred from homology"/>
<name>A0A1V1NZS9_9BACT</name>
<feature type="domain" description="ArsA/GET3 Anion-transporting ATPase-like" evidence="4">
    <location>
        <begin position="204"/>
        <end position="500"/>
    </location>
</feature>
<dbReference type="CDD" id="cd02035">
    <property type="entry name" value="ArsA"/>
    <property type="match status" value="2"/>
</dbReference>
<dbReference type="Pfam" id="PF02374">
    <property type="entry name" value="ArsA_ATPase"/>
    <property type="match status" value="2"/>
</dbReference>
<accession>A0A1V1NZS9</accession>
<dbReference type="GO" id="GO:0005524">
    <property type="term" value="F:ATP binding"/>
    <property type="evidence" value="ECO:0007669"/>
    <property type="project" value="InterPro"/>
</dbReference>
<dbReference type="GO" id="GO:0016887">
    <property type="term" value="F:ATP hydrolysis activity"/>
    <property type="evidence" value="ECO:0007669"/>
    <property type="project" value="InterPro"/>
</dbReference>
<dbReference type="PANTHER" id="PTHR10803">
    <property type="entry name" value="ARSENICAL PUMP-DRIVING ATPASE ARSENITE-TRANSLOCATING ATPASE"/>
    <property type="match status" value="1"/>
</dbReference>
<evidence type="ECO:0000256" key="2">
    <source>
        <dbReference type="ARBA" id="ARBA00052296"/>
    </source>
</evidence>
<dbReference type="SUPFAM" id="SSF52540">
    <property type="entry name" value="P-loop containing nucleoside triphosphate hydrolases"/>
    <property type="match status" value="2"/>
</dbReference>
<comment type="catalytic activity">
    <reaction evidence="2">
        <text>arsenite(in) + ATP + H2O = arsenite(out) + ADP + phosphate + H(+)</text>
        <dbReference type="Rhea" id="RHEA:11348"/>
        <dbReference type="ChEBI" id="CHEBI:15377"/>
        <dbReference type="ChEBI" id="CHEBI:15378"/>
        <dbReference type="ChEBI" id="CHEBI:29242"/>
        <dbReference type="ChEBI" id="CHEBI:30616"/>
        <dbReference type="ChEBI" id="CHEBI:43474"/>
        <dbReference type="ChEBI" id="CHEBI:456216"/>
        <dbReference type="EC" id="7.3.2.7"/>
    </reaction>
</comment>
<comment type="similarity">
    <text evidence="1">Belongs to the arsA ATPase family.</text>
</comment>
<dbReference type="Proteomes" id="UP000189670">
    <property type="component" value="Unassembled WGS sequence"/>
</dbReference>
<dbReference type="EMBL" id="ATBP01001104">
    <property type="protein sequence ID" value="ETR68044.1"/>
    <property type="molecule type" value="Genomic_DNA"/>
</dbReference>
<dbReference type="Gene3D" id="3.40.50.300">
    <property type="entry name" value="P-loop containing nucleotide triphosphate hydrolases"/>
    <property type="match status" value="2"/>
</dbReference>
<evidence type="ECO:0000256" key="3">
    <source>
        <dbReference type="ARBA" id="ARBA00066752"/>
    </source>
</evidence>